<evidence type="ECO:0000256" key="4">
    <source>
        <dbReference type="ARBA" id="ARBA00023163"/>
    </source>
</evidence>
<reference evidence="7" key="1">
    <citation type="submission" date="2023-07" db="EMBL/GenBank/DDBJ databases">
        <title>A chromosome-level genome assembly of Lolium multiflorum.</title>
        <authorList>
            <person name="Chen Y."/>
            <person name="Copetti D."/>
            <person name="Kolliker R."/>
            <person name="Studer B."/>
        </authorList>
    </citation>
    <scope>NUCLEOTIDE SEQUENCE</scope>
    <source>
        <strain evidence="7">02402/16</strain>
        <tissue evidence="7">Leaf</tissue>
    </source>
</reference>
<dbReference type="AlphaFoldDB" id="A0AAD8RX47"/>
<dbReference type="GO" id="GO:0003677">
    <property type="term" value="F:DNA binding"/>
    <property type="evidence" value="ECO:0007669"/>
    <property type="project" value="UniProtKB-KW"/>
</dbReference>
<organism evidence="7 8">
    <name type="scientific">Lolium multiflorum</name>
    <name type="common">Italian ryegrass</name>
    <name type="synonym">Lolium perenne subsp. multiflorum</name>
    <dbReference type="NCBI Taxonomy" id="4521"/>
    <lineage>
        <taxon>Eukaryota</taxon>
        <taxon>Viridiplantae</taxon>
        <taxon>Streptophyta</taxon>
        <taxon>Embryophyta</taxon>
        <taxon>Tracheophyta</taxon>
        <taxon>Spermatophyta</taxon>
        <taxon>Magnoliopsida</taxon>
        <taxon>Liliopsida</taxon>
        <taxon>Poales</taxon>
        <taxon>Poaceae</taxon>
        <taxon>BOP clade</taxon>
        <taxon>Pooideae</taxon>
        <taxon>Poodae</taxon>
        <taxon>Poeae</taxon>
        <taxon>Poeae Chloroplast Group 2 (Poeae type)</taxon>
        <taxon>Loliodinae</taxon>
        <taxon>Loliinae</taxon>
        <taxon>Lolium</taxon>
    </lineage>
</organism>
<protein>
    <recommendedName>
        <fullName evidence="6">TF-B3 domain-containing protein</fullName>
    </recommendedName>
</protein>
<accession>A0AAD8RX47</accession>
<dbReference type="Gene3D" id="2.40.330.10">
    <property type="entry name" value="DNA-binding pseudobarrel domain"/>
    <property type="match status" value="1"/>
</dbReference>
<comment type="subcellular location">
    <subcellularLocation>
        <location evidence="1">Nucleus</location>
    </subcellularLocation>
</comment>
<keyword evidence="4" id="KW-0804">Transcription</keyword>
<evidence type="ECO:0000313" key="7">
    <source>
        <dbReference type="EMBL" id="KAK1632769.1"/>
    </source>
</evidence>
<dbReference type="PROSITE" id="PS50863">
    <property type="entry name" value="B3"/>
    <property type="match status" value="1"/>
</dbReference>
<dbReference type="InterPro" id="IPR050655">
    <property type="entry name" value="Plant_B3_domain"/>
</dbReference>
<feature type="domain" description="TF-B3" evidence="6">
    <location>
        <begin position="1"/>
        <end position="69"/>
    </location>
</feature>
<comment type="caution">
    <text evidence="7">The sequence shown here is derived from an EMBL/GenBank/DDBJ whole genome shotgun (WGS) entry which is preliminary data.</text>
</comment>
<dbReference type="SUPFAM" id="SSF101936">
    <property type="entry name" value="DNA-binding pseudobarrel domain"/>
    <property type="match status" value="1"/>
</dbReference>
<sequence>MAIDLSGFKFDFTIHLGMNWDMMRLPRGHMFFHNGWRHFARSHVIEVGHFIVFKYDSHSVFTIKVFDETMCRRHYHSDEDD</sequence>
<dbReference type="PANTHER" id="PTHR31920">
    <property type="entry name" value="B3 DOMAIN-CONTAINING"/>
    <property type="match status" value="1"/>
</dbReference>
<dbReference type="EMBL" id="JAUUTY010000005">
    <property type="protein sequence ID" value="KAK1632769.1"/>
    <property type="molecule type" value="Genomic_DNA"/>
</dbReference>
<dbReference type="InterPro" id="IPR015300">
    <property type="entry name" value="DNA-bd_pseudobarrel_sf"/>
</dbReference>
<keyword evidence="8" id="KW-1185">Reference proteome</keyword>
<dbReference type="InterPro" id="IPR003340">
    <property type="entry name" value="B3_DNA-bd"/>
</dbReference>
<dbReference type="Proteomes" id="UP001231189">
    <property type="component" value="Unassembled WGS sequence"/>
</dbReference>
<evidence type="ECO:0000256" key="3">
    <source>
        <dbReference type="ARBA" id="ARBA00023125"/>
    </source>
</evidence>
<evidence type="ECO:0000256" key="1">
    <source>
        <dbReference type="ARBA" id="ARBA00004123"/>
    </source>
</evidence>
<dbReference type="PANTHER" id="PTHR31920:SF111">
    <property type="entry name" value="B3 DOMAIN-CONTAINING PROTEIN OS03G0621600-RELATED"/>
    <property type="match status" value="1"/>
</dbReference>
<evidence type="ECO:0000256" key="5">
    <source>
        <dbReference type="ARBA" id="ARBA00023242"/>
    </source>
</evidence>
<evidence type="ECO:0000256" key="2">
    <source>
        <dbReference type="ARBA" id="ARBA00023015"/>
    </source>
</evidence>
<dbReference type="GO" id="GO:0005634">
    <property type="term" value="C:nucleus"/>
    <property type="evidence" value="ECO:0007669"/>
    <property type="project" value="UniProtKB-SubCell"/>
</dbReference>
<evidence type="ECO:0000313" key="8">
    <source>
        <dbReference type="Proteomes" id="UP001231189"/>
    </source>
</evidence>
<keyword evidence="2" id="KW-0805">Transcription regulation</keyword>
<evidence type="ECO:0000259" key="6">
    <source>
        <dbReference type="PROSITE" id="PS50863"/>
    </source>
</evidence>
<keyword evidence="5" id="KW-0539">Nucleus</keyword>
<proteinExistence type="predicted"/>
<dbReference type="Pfam" id="PF02362">
    <property type="entry name" value="B3"/>
    <property type="match status" value="1"/>
</dbReference>
<name>A0AAD8RX47_LOLMU</name>
<keyword evidence="3" id="KW-0238">DNA-binding</keyword>
<gene>
    <name evidence="7" type="ORF">QYE76_007084</name>
</gene>